<evidence type="ECO:0000256" key="1">
    <source>
        <dbReference type="SAM" id="MobiDB-lite"/>
    </source>
</evidence>
<dbReference type="EMBL" id="ML211007">
    <property type="protein sequence ID" value="TFK92019.1"/>
    <property type="molecule type" value="Genomic_DNA"/>
</dbReference>
<reference evidence="2 3" key="1">
    <citation type="journal article" date="2019" name="Nat. Ecol. Evol.">
        <title>Megaphylogeny resolves global patterns of mushroom evolution.</title>
        <authorList>
            <person name="Varga T."/>
            <person name="Krizsan K."/>
            <person name="Foldi C."/>
            <person name="Dima B."/>
            <person name="Sanchez-Garcia M."/>
            <person name="Sanchez-Ramirez S."/>
            <person name="Szollosi G.J."/>
            <person name="Szarkandi J.G."/>
            <person name="Papp V."/>
            <person name="Albert L."/>
            <person name="Andreopoulos W."/>
            <person name="Angelini C."/>
            <person name="Antonin V."/>
            <person name="Barry K.W."/>
            <person name="Bougher N.L."/>
            <person name="Buchanan P."/>
            <person name="Buyck B."/>
            <person name="Bense V."/>
            <person name="Catcheside P."/>
            <person name="Chovatia M."/>
            <person name="Cooper J."/>
            <person name="Damon W."/>
            <person name="Desjardin D."/>
            <person name="Finy P."/>
            <person name="Geml J."/>
            <person name="Haridas S."/>
            <person name="Hughes K."/>
            <person name="Justo A."/>
            <person name="Karasinski D."/>
            <person name="Kautmanova I."/>
            <person name="Kiss B."/>
            <person name="Kocsube S."/>
            <person name="Kotiranta H."/>
            <person name="LaButti K.M."/>
            <person name="Lechner B.E."/>
            <person name="Liimatainen K."/>
            <person name="Lipzen A."/>
            <person name="Lukacs Z."/>
            <person name="Mihaltcheva S."/>
            <person name="Morgado L.N."/>
            <person name="Niskanen T."/>
            <person name="Noordeloos M.E."/>
            <person name="Ohm R.A."/>
            <person name="Ortiz-Santana B."/>
            <person name="Ovrebo C."/>
            <person name="Racz N."/>
            <person name="Riley R."/>
            <person name="Savchenko A."/>
            <person name="Shiryaev A."/>
            <person name="Soop K."/>
            <person name="Spirin V."/>
            <person name="Szebenyi C."/>
            <person name="Tomsovsky M."/>
            <person name="Tulloss R.E."/>
            <person name="Uehling J."/>
            <person name="Grigoriev I.V."/>
            <person name="Vagvolgyi C."/>
            <person name="Papp T."/>
            <person name="Martin F.M."/>
            <person name="Miettinen O."/>
            <person name="Hibbett D.S."/>
            <person name="Nagy L.G."/>
        </authorList>
    </citation>
    <scope>NUCLEOTIDE SEQUENCE [LARGE SCALE GENOMIC DNA]</scope>
    <source>
        <strain evidence="2 3">HHB13444</strain>
    </source>
</reference>
<keyword evidence="3" id="KW-1185">Reference proteome</keyword>
<sequence>MLSFILTRTFVISAAIVGASLIVQTASAYPLVTTTVVRISDSSSERCCPHRSHAAFGGQRMPSDGLPDCLPPSEGPLKVSSSSQTSTSPQVALPTSAGDESVAVATDVATSSQSSINIGSPSSVTTEVRVVLLPIF</sequence>
<dbReference type="InParanoid" id="A0A5C3PTS3"/>
<feature type="region of interest" description="Disordered" evidence="1">
    <location>
        <begin position="52"/>
        <end position="99"/>
    </location>
</feature>
<name>A0A5C3PTS3_9APHY</name>
<gene>
    <name evidence="2" type="ORF">K466DRAFT_270531</name>
</gene>
<dbReference type="Proteomes" id="UP000308197">
    <property type="component" value="Unassembled WGS sequence"/>
</dbReference>
<organism evidence="2 3">
    <name type="scientific">Polyporus arcularius HHB13444</name>
    <dbReference type="NCBI Taxonomy" id="1314778"/>
    <lineage>
        <taxon>Eukaryota</taxon>
        <taxon>Fungi</taxon>
        <taxon>Dikarya</taxon>
        <taxon>Basidiomycota</taxon>
        <taxon>Agaricomycotina</taxon>
        <taxon>Agaricomycetes</taxon>
        <taxon>Polyporales</taxon>
        <taxon>Polyporaceae</taxon>
        <taxon>Polyporus</taxon>
    </lineage>
</organism>
<evidence type="ECO:0000313" key="2">
    <source>
        <dbReference type="EMBL" id="TFK92019.1"/>
    </source>
</evidence>
<accession>A0A5C3PTS3</accession>
<evidence type="ECO:0000313" key="3">
    <source>
        <dbReference type="Proteomes" id="UP000308197"/>
    </source>
</evidence>
<proteinExistence type="predicted"/>
<dbReference type="AlphaFoldDB" id="A0A5C3PTS3"/>
<protein>
    <submittedName>
        <fullName evidence="2">Uncharacterized protein</fullName>
    </submittedName>
</protein>